<protein>
    <submittedName>
        <fullName evidence="2">DUF1795 domain-containing protein</fullName>
    </submittedName>
    <submittedName>
        <fullName evidence="1">Uncharacterized conserved protein</fullName>
    </submittedName>
</protein>
<evidence type="ECO:0000313" key="2">
    <source>
        <dbReference type="EMBL" id="MDN0088671.1"/>
    </source>
</evidence>
<reference evidence="2" key="2">
    <citation type="submission" date="2023-06" db="EMBL/GenBank/DDBJ databases">
        <authorList>
            <person name="Polev D.E."/>
            <person name="Saitova A.T."/>
            <person name="Bogumilchik E.A."/>
            <person name="Kokorina G.I."/>
            <person name="Voskresenskaia E.A."/>
        </authorList>
    </citation>
    <scope>NUCLEOTIDE SEQUENCE</scope>
    <source>
        <strain evidence="2">2145 StPb PI</strain>
    </source>
</reference>
<dbReference type="InterPro" id="IPR016123">
    <property type="entry name" value="Mog1/PsbP_a/b/a-sand"/>
</dbReference>
<dbReference type="InterPro" id="IPR014894">
    <property type="entry name" value="DcrB/EagT6"/>
</dbReference>
<dbReference type="Proteomes" id="UP000040578">
    <property type="component" value="Unassembled WGS sequence"/>
</dbReference>
<dbReference type="SUPFAM" id="SSF55724">
    <property type="entry name" value="Mog1p/PsbP-like"/>
    <property type="match status" value="1"/>
</dbReference>
<proteinExistence type="predicted"/>
<dbReference type="EMBL" id="CPYD01000018">
    <property type="protein sequence ID" value="CNF22791.1"/>
    <property type="molecule type" value="Genomic_DNA"/>
</dbReference>
<comment type="caution">
    <text evidence="2">The sequence shown here is derived from an EMBL/GenBank/DDBJ whole genome shotgun (WGS) entry which is preliminary data.</text>
</comment>
<dbReference type="AlphaFoldDB" id="A0AAW7K1Q5"/>
<evidence type="ECO:0000313" key="4">
    <source>
        <dbReference type="Proteomes" id="UP001167864"/>
    </source>
</evidence>
<sequence length="139" mass="15548">MTHPAYLMNEGTLAIPANWRDETMNVFIAPDDSGINLVVSRMGVPVGLDNESYYAQVIEQFQTSLPGYKERSLTTVTLSEQPARLLEYFWKSPEGEMHQSVVMQVRGTKLLTFTITSPKALAESQKTALLAIIYSYQAV</sequence>
<dbReference type="Gene3D" id="3.40.1000.10">
    <property type="entry name" value="Mog1/PsbP, alpha/beta/alpha sandwich"/>
    <property type="match status" value="1"/>
</dbReference>
<keyword evidence="3" id="KW-1185">Reference proteome</keyword>
<dbReference type="RefSeq" id="WP_049602084.1">
    <property type="nucleotide sequence ID" value="NZ_CPYD01000018.1"/>
</dbReference>
<name>A0AAW7K1Q5_9GAMM</name>
<dbReference type="Proteomes" id="UP001167864">
    <property type="component" value="Unassembled WGS sequence"/>
</dbReference>
<reference evidence="1 3" key="1">
    <citation type="submission" date="2015-03" db="EMBL/GenBank/DDBJ databases">
        <authorList>
            <consortium name="Pathogen Informatics"/>
            <person name="Murphy D."/>
        </authorList>
    </citation>
    <scope>NUCLEOTIDE SEQUENCE [LARGE SCALE GENOMIC DNA]</scope>
    <source>
        <strain evidence="1">Type strain: CIP110231</strain>
        <strain evidence="3">type strain: CIP110231</strain>
    </source>
</reference>
<evidence type="ECO:0000313" key="1">
    <source>
        <dbReference type="EMBL" id="CNF22791.1"/>
    </source>
</evidence>
<accession>A0AAW7K1Q5</accession>
<evidence type="ECO:0000313" key="3">
    <source>
        <dbReference type="Proteomes" id="UP000040578"/>
    </source>
</evidence>
<dbReference type="EMBL" id="JAUEHU010000015">
    <property type="protein sequence ID" value="MDN0088671.1"/>
    <property type="molecule type" value="Genomic_DNA"/>
</dbReference>
<dbReference type="Pfam" id="PF08786">
    <property type="entry name" value="DcrB"/>
    <property type="match status" value="1"/>
</dbReference>
<organism evidence="2 4">
    <name type="scientific">Yersinia nurmii</name>
    <dbReference type="NCBI Taxonomy" id="685706"/>
    <lineage>
        <taxon>Bacteria</taxon>
        <taxon>Pseudomonadati</taxon>
        <taxon>Pseudomonadota</taxon>
        <taxon>Gammaproteobacteria</taxon>
        <taxon>Enterobacterales</taxon>
        <taxon>Yersiniaceae</taxon>
        <taxon>Yersinia</taxon>
    </lineage>
</organism>
<gene>
    <name evidence="1" type="ORF">ERS137967_03607</name>
    <name evidence="2" type="ORF">QVN42_15000</name>
</gene>